<dbReference type="InterPro" id="IPR011992">
    <property type="entry name" value="EF-hand-dom_pair"/>
</dbReference>
<dbReference type="AlphaFoldDB" id="A0AAD9UJB8"/>
<evidence type="ECO:0000259" key="2">
    <source>
        <dbReference type="PROSITE" id="PS50222"/>
    </source>
</evidence>
<dbReference type="SUPFAM" id="SSF47473">
    <property type="entry name" value="EF-hand"/>
    <property type="match status" value="1"/>
</dbReference>
<protein>
    <recommendedName>
        <fullName evidence="2">EF-hand domain-containing protein</fullName>
    </recommendedName>
</protein>
<organism evidence="3 4">
    <name type="scientific">Ridgeia piscesae</name>
    <name type="common">Tubeworm</name>
    <dbReference type="NCBI Taxonomy" id="27915"/>
    <lineage>
        <taxon>Eukaryota</taxon>
        <taxon>Metazoa</taxon>
        <taxon>Spiralia</taxon>
        <taxon>Lophotrochozoa</taxon>
        <taxon>Annelida</taxon>
        <taxon>Polychaeta</taxon>
        <taxon>Sedentaria</taxon>
        <taxon>Canalipalpata</taxon>
        <taxon>Sabellida</taxon>
        <taxon>Siboglinidae</taxon>
        <taxon>Ridgeia</taxon>
    </lineage>
</organism>
<dbReference type="Gene3D" id="1.10.238.10">
    <property type="entry name" value="EF-hand"/>
    <property type="match status" value="1"/>
</dbReference>
<evidence type="ECO:0000256" key="1">
    <source>
        <dbReference type="SAM" id="MobiDB-lite"/>
    </source>
</evidence>
<dbReference type="Proteomes" id="UP001209878">
    <property type="component" value="Unassembled WGS sequence"/>
</dbReference>
<comment type="caution">
    <text evidence="3">The sequence shown here is derived from an EMBL/GenBank/DDBJ whole genome shotgun (WGS) entry which is preliminary data.</text>
</comment>
<dbReference type="GO" id="GO:0005509">
    <property type="term" value="F:calcium ion binding"/>
    <property type="evidence" value="ECO:0007669"/>
    <property type="project" value="InterPro"/>
</dbReference>
<dbReference type="PROSITE" id="PS50222">
    <property type="entry name" value="EF_HAND_2"/>
    <property type="match status" value="1"/>
</dbReference>
<accession>A0AAD9UJB8</accession>
<dbReference type="EMBL" id="JAODUO010000053">
    <property type="protein sequence ID" value="KAK2191367.1"/>
    <property type="molecule type" value="Genomic_DNA"/>
</dbReference>
<name>A0AAD9UJB8_RIDPI</name>
<gene>
    <name evidence="3" type="ORF">NP493_53g04009</name>
</gene>
<feature type="domain" description="EF-hand" evidence="2">
    <location>
        <begin position="31"/>
        <end position="66"/>
    </location>
</feature>
<dbReference type="InterPro" id="IPR002048">
    <property type="entry name" value="EF_hand_dom"/>
</dbReference>
<evidence type="ECO:0000313" key="3">
    <source>
        <dbReference type="EMBL" id="KAK2191367.1"/>
    </source>
</evidence>
<reference evidence="3" key="1">
    <citation type="journal article" date="2023" name="Mol. Biol. Evol.">
        <title>Third-Generation Sequencing Reveals the Adaptive Role of the Epigenome in Three Deep-Sea Polychaetes.</title>
        <authorList>
            <person name="Perez M."/>
            <person name="Aroh O."/>
            <person name="Sun Y."/>
            <person name="Lan Y."/>
            <person name="Juniper S.K."/>
            <person name="Young C.R."/>
            <person name="Angers B."/>
            <person name="Qian P.Y."/>
        </authorList>
    </citation>
    <scope>NUCLEOTIDE SEQUENCE</scope>
    <source>
        <strain evidence="3">R07B-5</strain>
    </source>
</reference>
<sequence length="298" mass="34267">MEKVDAAANELRQNQVLYDHFLQRMDVWLQRNSHKVLTVMKRFDRDQESYVTYDEFKSAMFDIDAPCNAVELHLLCKVLDISGDKDIDYTMLHEGLYNITSPEEGLVSDIRPDNKSLVSTLSVHPTEPEVTSLVQWLGSKKTYTPDTPRYAQVHLRNVTFAKDKSHSSHVSEVVEVSTNGLSLAEIIREKTQTSVTSRELKLFISRQCTAEHLFAPDSTLWEHGCLGGPRSHPEPVLLYYNYHTLFKDCPILMCDYYINIIPTTNRDKLKTKRAQRPIIDRQQSKSNTSKTASERRDS</sequence>
<keyword evidence="4" id="KW-1185">Reference proteome</keyword>
<proteinExistence type="predicted"/>
<evidence type="ECO:0000313" key="4">
    <source>
        <dbReference type="Proteomes" id="UP001209878"/>
    </source>
</evidence>
<feature type="region of interest" description="Disordered" evidence="1">
    <location>
        <begin position="269"/>
        <end position="298"/>
    </location>
</feature>